<dbReference type="EMBL" id="MU274919">
    <property type="protein sequence ID" value="KAI0087158.1"/>
    <property type="molecule type" value="Genomic_DNA"/>
</dbReference>
<dbReference type="Proteomes" id="UP001055072">
    <property type="component" value="Unassembled WGS sequence"/>
</dbReference>
<accession>A0ACB8TYX0</accession>
<evidence type="ECO:0000313" key="2">
    <source>
        <dbReference type="Proteomes" id="UP001055072"/>
    </source>
</evidence>
<reference evidence="1" key="1">
    <citation type="journal article" date="2021" name="Environ. Microbiol.">
        <title>Gene family expansions and transcriptome signatures uncover fungal adaptations to wood decay.</title>
        <authorList>
            <person name="Hage H."/>
            <person name="Miyauchi S."/>
            <person name="Viragh M."/>
            <person name="Drula E."/>
            <person name="Min B."/>
            <person name="Chaduli D."/>
            <person name="Navarro D."/>
            <person name="Favel A."/>
            <person name="Norest M."/>
            <person name="Lesage-Meessen L."/>
            <person name="Balint B."/>
            <person name="Merenyi Z."/>
            <person name="de Eugenio L."/>
            <person name="Morin E."/>
            <person name="Martinez A.T."/>
            <person name="Baldrian P."/>
            <person name="Stursova M."/>
            <person name="Martinez M.J."/>
            <person name="Novotny C."/>
            <person name="Magnuson J.K."/>
            <person name="Spatafora J.W."/>
            <person name="Maurice S."/>
            <person name="Pangilinan J."/>
            <person name="Andreopoulos W."/>
            <person name="LaButti K."/>
            <person name="Hundley H."/>
            <person name="Na H."/>
            <person name="Kuo A."/>
            <person name="Barry K."/>
            <person name="Lipzen A."/>
            <person name="Henrissat B."/>
            <person name="Riley R."/>
            <person name="Ahrendt S."/>
            <person name="Nagy L.G."/>
            <person name="Grigoriev I.V."/>
            <person name="Martin F."/>
            <person name="Rosso M.N."/>
        </authorList>
    </citation>
    <scope>NUCLEOTIDE SEQUENCE</scope>
    <source>
        <strain evidence="1">CBS 384.51</strain>
    </source>
</reference>
<gene>
    <name evidence="1" type="ORF">BDY19DRAFT_1049513</name>
</gene>
<keyword evidence="2" id="KW-1185">Reference proteome</keyword>
<sequence length="313" mass="34527">MPANRSLKTTSVRANPAYDVTVPVTAYHIPPLTFTAHPLLSHSPSTPLRSFSPTSSTSELGSDSVAPCEEHIKRPPNAFILYRMEFSKKQKDSTTAGAVRERVVSQNAAAAWQALGTEGKKPYYEWANIAKAEHKRKYPNYKFMPKRKAVSTKAQNKKVPISHKTATTNNIDQLVSPLQASDIVAPSLDFVHPGFPTFSPIHDNAIYSTFAPTAASLASADWRTAWESGAFPPQLPTHTTLEALPPMPSISSNLFMSYQATMEQLPMNVTTSEQVASYEGFDLLDTADFGYSQYIQDLFSVAFEPSSFHPFTF</sequence>
<name>A0ACB8TYX0_9APHY</name>
<protein>
    <submittedName>
        <fullName evidence="1">Uncharacterized protein</fullName>
    </submittedName>
</protein>
<evidence type="ECO:0000313" key="1">
    <source>
        <dbReference type="EMBL" id="KAI0087158.1"/>
    </source>
</evidence>
<proteinExistence type="predicted"/>
<comment type="caution">
    <text evidence="1">The sequence shown here is derived from an EMBL/GenBank/DDBJ whole genome shotgun (WGS) entry which is preliminary data.</text>
</comment>
<organism evidence="1 2">
    <name type="scientific">Irpex rosettiformis</name>
    <dbReference type="NCBI Taxonomy" id="378272"/>
    <lineage>
        <taxon>Eukaryota</taxon>
        <taxon>Fungi</taxon>
        <taxon>Dikarya</taxon>
        <taxon>Basidiomycota</taxon>
        <taxon>Agaricomycotina</taxon>
        <taxon>Agaricomycetes</taxon>
        <taxon>Polyporales</taxon>
        <taxon>Irpicaceae</taxon>
        <taxon>Irpex</taxon>
    </lineage>
</organism>